<dbReference type="AlphaFoldDB" id="A0AAU9Q567"/>
<name>A0AAU9Q567_9VIBR</name>
<accession>A0AAU9Q567</accession>
<reference evidence="1" key="1">
    <citation type="submission" date="2022-01" db="EMBL/GenBank/DDBJ databases">
        <authorList>
            <person name="Lagorce A."/>
        </authorList>
    </citation>
    <scope>NUCLEOTIDE SEQUENCE</scope>
    <source>
        <strain evidence="1">Th15_F1_D04</strain>
    </source>
</reference>
<dbReference type="Proteomes" id="UP001295420">
    <property type="component" value="Unassembled WGS sequence"/>
</dbReference>
<organism evidence="1 2">
    <name type="scientific">Vibrio owensii</name>
    <dbReference type="NCBI Taxonomy" id="696485"/>
    <lineage>
        <taxon>Bacteria</taxon>
        <taxon>Pseudomonadati</taxon>
        <taxon>Pseudomonadota</taxon>
        <taxon>Gammaproteobacteria</taxon>
        <taxon>Vibrionales</taxon>
        <taxon>Vibrionaceae</taxon>
        <taxon>Vibrio</taxon>
    </lineage>
</organism>
<evidence type="ECO:0000313" key="1">
    <source>
        <dbReference type="EMBL" id="CAH1526888.1"/>
    </source>
</evidence>
<proteinExistence type="predicted"/>
<evidence type="ECO:0000313" key="2">
    <source>
        <dbReference type="Proteomes" id="UP001295420"/>
    </source>
</evidence>
<protein>
    <submittedName>
        <fullName evidence="1">Uncharacterized protein</fullName>
    </submittedName>
</protein>
<gene>
    <name evidence="1" type="ORF">THF1D04_20459</name>
</gene>
<dbReference type="EMBL" id="CAKMTQ010000012">
    <property type="protein sequence ID" value="CAH1526888.1"/>
    <property type="molecule type" value="Genomic_DNA"/>
</dbReference>
<sequence length="120" mass="13751">MINMTNLLRSVDNSHKGLQLLLGDFYKDFSCAAINIEMLHKQNRFEELSGYSKKLKTILVLLCDDDLPPKMAKLEHLSKHHFPAPNELIEDIKTELNNVNKQITQLLDIENSIDDSADDE</sequence>
<comment type="caution">
    <text evidence="1">The sequence shown here is derived from an EMBL/GenBank/DDBJ whole genome shotgun (WGS) entry which is preliminary data.</text>
</comment>